<dbReference type="InterPro" id="IPR051503">
    <property type="entry name" value="ComplSys_Reg/VirEntry_Med"/>
</dbReference>
<gene>
    <name evidence="9" type="ORF">Q5P01_022174</name>
</gene>
<keyword evidence="2 5" id="KW-0768">Sushi</keyword>
<feature type="compositionally biased region" description="Polar residues" evidence="6">
    <location>
        <begin position="221"/>
        <end position="235"/>
    </location>
</feature>
<dbReference type="Proteomes" id="UP001187415">
    <property type="component" value="Unassembled WGS sequence"/>
</dbReference>
<name>A0AA88IWL5_CHASR</name>
<evidence type="ECO:0000313" key="9">
    <source>
        <dbReference type="EMBL" id="KAK2822109.1"/>
    </source>
</evidence>
<comment type="subcellular location">
    <subcellularLocation>
        <location evidence="1">Virion</location>
    </subcellularLocation>
</comment>
<feature type="domain" description="Sushi" evidence="8">
    <location>
        <begin position="25"/>
        <end position="83"/>
    </location>
</feature>
<protein>
    <recommendedName>
        <fullName evidence="8">Sushi domain-containing protein</fullName>
    </recommendedName>
</protein>
<feature type="region of interest" description="Disordered" evidence="6">
    <location>
        <begin position="210"/>
        <end position="243"/>
    </location>
</feature>
<dbReference type="PROSITE" id="PS50923">
    <property type="entry name" value="SUSHI"/>
    <property type="match status" value="4"/>
</dbReference>
<comment type="caution">
    <text evidence="5">Lacks conserved residue(s) required for the propagation of feature annotation.</text>
</comment>
<dbReference type="EMBL" id="JAUPFM010000018">
    <property type="protein sequence ID" value="KAK2822109.1"/>
    <property type="molecule type" value="Genomic_DNA"/>
</dbReference>
<feature type="signal peptide" evidence="7">
    <location>
        <begin position="1"/>
        <end position="20"/>
    </location>
</feature>
<sequence length="353" mass="39153">MWTTYLGFVFLIWFPGELHAQSAAQPCSPPKLEGYFVPDQESYSHETSLSYACNDGRKPATEGWWARSTCENGVWSPKPQCIDENLCFPPNIPHAIYKGTQSGWYDKGTIRVKCDKGYELKNQAATAKCENGTWSFLPMCEKSLHTCGEPPKVPHAVIIYQEYQEVFPVDSEVQYQCEEGFTMEGGDAMKSIICMSGTWTDVPTCTVTGHDGSAEAGTGGADTTSADSETRTPSGANHCGPPPIVAHSDFQREGMFLKYQCNSFYKLHGSDTVTCNSDGTWSTPPICKDAFCVFDPAHYDGFKQTGTEYMQEGKSKYVTCVFQDYFGRVQCKNGKLILTHGCCHRDYVSAHLC</sequence>
<evidence type="ECO:0000256" key="2">
    <source>
        <dbReference type="ARBA" id="ARBA00022659"/>
    </source>
</evidence>
<evidence type="ECO:0000256" key="1">
    <source>
        <dbReference type="ARBA" id="ARBA00004328"/>
    </source>
</evidence>
<evidence type="ECO:0000256" key="7">
    <source>
        <dbReference type="SAM" id="SignalP"/>
    </source>
</evidence>
<keyword evidence="3 7" id="KW-0732">Signal</keyword>
<keyword evidence="10" id="KW-1185">Reference proteome</keyword>
<dbReference type="InterPro" id="IPR035976">
    <property type="entry name" value="Sushi/SCR/CCP_sf"/>
</dbReference>
<evidence type="ECO:0000256" key="4">
    <source>
        <dbReference type="ARBA" id="ARBA00023157"/>
    </source>
</evidence>
<dbReference type="PANTHER" id="PTHR45785">
    <property type="entry name" value="COMPLEMENT FACTOR H-RELATED"/>
    <property type="match status" value="1"/>
</dbReference>
<dbReference type="PANTHER" id="PTHR45785:SF2">
    <property type="entry name" value="COMPLEMENT FACTOR H-RELATED"/>
    <property type="match status" value="1"/>
</dbReference>
<feature type="domain" description="Sushi" evidence="8">
    <location>
        <begin position="237"/>
        <end position="289"/>
    </location>
</feature>
<dbReference type="SMART" id="SM00032">
    <property type="entry name" value="CCP"/>
    <property type="match status" value="4"/>
</dbReference>
<feature type="chain" id="PRO_5041689282" description="Sushi domain-containing protein" evidence="7">
    <location>
        <begin position="21"/>
        <end position="353"/>
    </location>
</feature>
<organism evidence="9 10">
    <name type="scientific">Channa striata</name>
    <name type="common">Snakehead murrel</name>
    <name type="synonym">Ophicephalus striatus</name>
    <dbReference type="NCBI Taxonomy" id="64152"/>
    <lineage>
        <taxon>Eukaryota</taxon>
        <taxon>Metazoa</taxon>
        <taxon>Chordata</taxon>
        <taxon>Craniata</taxon>
        <taxon>Vertebrata</taxon>
        <taxon>Euteleostomi</taxon>
        <taxon>Actinopterygii</taxon>
        <taxon>Neopterygii</taxon>
        <taxon>Teleostei</taxon>
        <taxon>Neoteleostei</taxon>
        <taxon>Acanthomorphata</taxon>
        <taxon>Anabantaria</taxon>
        <taxon>Anabantiformes</taxon>
        <taxon>Channoidei</taxon>
        <taxon>Channidae</taxon>
        <taxon>Channa</taxon>
    </lineage>
</organism>
<evidence type="ECO:0000256" key="5">
    <source>
        <dbReference type="PROSITE-ProRule" id="PRU00302"/>
    </source>
</evidence>
<evidence type="ECO:0000313" key="10">
    <source>
        <dbReference type="Proteomes" id="UP001187415"/>
    </source>
</evidence>
<feature type="disulfide bond" evidence="5">
    <location>
        <begin position="27"/>
        <end position="70"/>
    </location>
</feature>
<accession>A0AA88IWL5</accession>
<feature type="domain" description="Sushi" evidence="8">
    <location>
        <begin position="145"/>
        <end position="207"/>
    </location>
</feature>
<dbReference type="CDD" id="cd00033">
    <property type="entry name" value="CCP"/>
    <property type="match status" value="3"/>
</dbReference>
<evidence type="ECO:0000259" key="8">
    <source>
        <dbReference type="PROSITE" id="PS50923"/>
    </source>
</evidence>
<dbReference type="AlphaFoldDB" id="A0AA88IWL5"/>
<proteinExistence type="predicted"/>
<comment type="caution">
    <text evidence="9">The sequence shown here is derived from an EMBL/GenBank/DDBJ whole genome shotgun (WGS) entry which is preliminary data.</text>
</comment>
<feature type="domain" description="Sushi" evidence="8">
    <location>
        <begin position="85"/>
        <end position="142"/>
    </location>
</feature>
<dbReference type="Gene3D" id="2.10.70.10">
    <property type="entry name" value="Complement Module, domain 1"/>
    <property type="match status" value="4"/>
</dbReference>
<evidence type="ECO:0000256" key="6">
    <source>
        <dbReference type="SAM" id="MobiDB-lite"/>
    </source>
</evidence>
<evidence type="ECO:0000256" key="3">
    <source>
        <dbReference type="ARBA" id="ARBA00022729"/>
    </source>
</evidence>
<dbReference type="InterPro" id="IPR000436">
    <property type="entry name" value="Sushi_SCR_CCP_dom"/>
</dbReference>
<dbReference type="Pfam" id="PF00084">
    <property type="entry name" value="Sushi"/>
    <property type="match status" value="4"/>
</dbReference>
<reference evidence="9" key="1">
    <citation type="submission" date="2023-07" db="EMBL/GenBank/DDBJ databases">
        <title>Chromosome-level Genome Assembly of Striped Snakehead (Channa striata).</title>
        <authorList>
            <person name="Liu H."/>
        </authorList>
    </citation>
    <scope>NUCLEOTIDE SEQUENCE</scope>
    <source>
        <strain evidence="9">Gz</strain>
        <tissue evidence="9">Muscle</tissue>
    </source>
</reference>
<keyword evidence="4 5" id="KW-1015">Disulfide bond</keyword>
<dbReference type="SUPFAM" id="SSF57535">
    <property type="entry name" value="Complement control module/SCR domain"/>
    <property type="match status" value="4"/>
</dbReference>